<reference evidence="2 3" key="1">
    <citation type="journal article" date="2011" name="PLoS Genet.">
        <title>Finished genome of the fungal wheat pathogen Mycosphaerella graminicola reveals dispensome structure, chromosome plasticity, and stealth pathogenesis.</title>
        <authorList>
            <person name="Goodwin S.B."/>
            <person name="Ben M'barek S."/>
            <person name="Dhillon B."/>
            <person name="Wittenberg A.H.J."/>
            <person name="Crane C.F."/>
            <person name="Hane J.K."/>
            <person name="Foster A.J."/>
            <person name="Van der Lee T.A.J."/>
            <person name="Grimwood J."/>
            <person name="Aerts A."/>
            <person name="Antoniw J."/>
            <person name="Bailey A."/>
            <person name="Bluhm B."/>
            <person name="Bowler J."/>
            <person name="Bristow J."/>
            <person name="van der Burgt A."/>
            <person name="Canto-Canche B."/>
            <person name="Churchill A.C.L."/>
            <person name="Conde-Ferraez L."/>
            <person name="Cools H.J."/>
            <person name="Coutinho P.M."/>
            <person name="Csukai M."/>
            <person name="Dehal P."/>
            <person name="De Wit P."/>
            <person name="Donzelli B."/>
            <person name="van de Geest H.C."/>
            <person name="van Ham R.C.H.J."/>
            <person name="Hammond-Kosack K.E."/>
            <person name="Henrissat B."/>
            <person name="Kilian A."/>
            <person name="Kobayashi A.K."/>
            <person name="Koopmann E."/>
            <person name="Kourmpetis Y."/>
            <person name="Kuzniar A."/>
            <person name="Lindquist E."/>
            <person name="Lombard V."/>
            <person name="Maliepaard C."/>
            <person name="Martins N."/>
            <person name="Mehrabi R."/>
            <person name="Nap J.P.H."/>
            <person name="Ponomarenko A."/>
            <person name="Rudd J.J."/>
            <person name="Salamov A."/>
            <person name="Schmutz J."/>
            <person name="Schouten H.J."/>
            <person name="Shapiro H."/>
            <person name="Stergiopoulos I."/>
            <person name="Torriani S.F.F."/>
            <person name="Tu H."/>
            <person name="de Vries R.P."/>
            <person name="Waalwijk C."/>
            <person name="Ware S.B."/>
            <person name="Wiebenga A."/>
            <person name="Zwiers L.-H."/>
            <person name="Oliver R.P."/>
            <person name="Grigoriev I.V."/>
            <person name="Kema G.H.J."/>
        </authorList>
    </citation>
    <scope>NUCLEOTIDE SEQUENCE [LARGE SCALE GENOMIC DNA]</scope>
    <source>
        <strain evidence="3">CBS 115943 / IPO323</strain>
    </source>
</reference>
<sequence length="390" mass="44102">MPGNGPESPTLHGMSLEANATPDPTGAVAPDYEDLDPKDLLTPEQRAKKLIRSLAARIILVDTEVSSYLAFKERTGKLSRYILQEDVASTLIKLYDICGHFSDRITQQRAVGKYYWPSRFHDIVKHCRETAGRALHPGRSRLLHSIPIRTTLGADITPEDQVRVQSILDKMKTDLSALLLASLAEEHHAVRLARLDEIRTSTLDRRLRYQMKLAEDDKKRGPALKAGDAVLVRRLQQDQEHGHKFEVKYDSLYILEKITSSGQAGILKSMHGESPLQGKKYYLNDLRLFVPDSEGRWKKTSKANRAIQLKLRGEVNQRRKFKKHNKERVAQGLPELPNPDRRHHPAIDDPLGPRDVSWNPSIGIGEPAKADETSTAYWDRKSVALSDLLK</sequence>
<dbReference type="HOGENOM" id="CLU_708239_0_0_1"/>
<proteinExistence type="predicted"/>
<feature type="region of interest" description="Disordered" evidence="1">
    <location>
        <begin position="320"/>
        <end position="373"/>
    </location>
</feature>
<dbReference type="InParanoid" id="F9XE39"/>
<dbReference type="AlphaFoldDB" id="F9XE39"/>
<evidence type="ECO:0000313" key="2">
    <source>
        <dbReference type="EMBL" id="EGP86975.1"/>
    </source>
</evidence>
<evidence type="ECO:0000313" key="3">
    <source>
        <dbReference type="Proteomes" id="UP000008062"/>
    </source>
</evidence>
<dbReference type="EMBL" id="CM001201">
    <property type="protein sequence ID" value="EGP86975.1"/>
    <property type="molecule type" value="Genomic_DNA"/>
</dbReference>
<name>F9XE39_ZYMTI</name>
<accession>F9XE39</accession>
<feature type="region of interest" description="Disordered" evidence="1">
    <location>
        <begin position="1"/>
        <end position="38"/>
    </location>
</feature>
<protein>
    <recommendedName>
        <fullName evidence="4">Integrase zinc-binding domain-containing protein</fullName>
    </recommendedName>
</protein>
<gene>
    <name evidence="2" type="ORF">MYCGRDRAFT_93618</name>
</gene>
<dbReference type="RefSeq" id="XP_003851999.1">
    <property type="nucleotide sequence ID" value="XM_003851951.1"/>
</dbReference>
<keyword evidence="3" id="KW-1185">Reference proteome</keyword>
<evidence type="ECO:0008006" key="4">
    <source>
        <dbReference type="Google" id="ProtNLM"/>
    </source>
</evidence>
<organism evidence="2 3">
    <name type="scientific">Zymoseptoria tritici (strain CBS 115943 / IPO323)</name>
    <name type="common">Speckled leaf blotch fungus</name>
    <name type="synonym">Septoria tritici</name>
    <dbReference type="NCBI Taxonomy" id="336722"/>
    <lineage>
        <taxon>Eukaryota</taxon>
        <taxon>Fungi</taxon>
        <taxon>Dikarya</taxon>
        <taxon>Ascomycota</taxon>
        <taxon>Pezizomycotina</taxon>
        <taxon>Dothideomycetes</taxon>
        <taxon>Dothideomycetidae</taxon>
        <taxon>Mycosphaerellales</taxon>
        <taxon>Mycosphaerellaceae</taxon>
        <taxon>Zymoseptoria</taxon>
    </lineage>
</organism>
<evidence type="ECO:0000256" key="1">
    <source>
        <dbReference type="SAM" id="MobiDB-lite"/>
    </source>
</evidence>
<dbReference type="KEGG" id="ztr:MYCGRDRAFT_93618"/>
<dbReference type="OrthoDB" id="5419711at2759"/>
<dbReference type="Proteomes" id="UP000008062">
    <property type="component" value="Chromosome 6"/>
</dbReference>
<dbReference type="GeneID" id="13393776"/>